<dbReference type="PANTHER" id="PTHR23119:SF51">
    <property type="entry name" value="DISKS LARGE 1 TUMOR SUPPRESSOR PROTEIN"/>
    <property type="match status" value="1"/>
</dbReference>
<feature type="domain" description="PDZ" evidence="4">
    <location>
        <begin position="435"/>
        <end position="483"/>
    </location>
</feature>
<dbReference type="GO" id="GO:0097120">
    <property type="term" value="P:receptor localization to synapse"/>
    <property type="evidence" value="ECO:0007669"/>
    <property type="project" value="TreeGrafter"/>
</dbReference>
<keyword evidence="2" id="KW-0472">Membrane</keyword>
<dbReference type="Proteomes" id="UP000887574">
    <property type="component" value="Unplaced"/>
</dbReference>
<dbReference type="GO" id="GO:0043113">
    <property type="term" value="P:receptor clustering"/>
    <property type="evidence" value="ECO:0007669"/>
    <property type="project" value="TreeGrafter"/>
</dbReference>
<evidence type="ECO:0000256" key="1">
    <source>
        <dbReference type="ARBA" id="ARBA00004370"/>
    </source>
</evidence>
<dbReference type="GO" id="GO:0045197">
    <property type="term" value="P:establishment or maintenance of epithelial cell apical/basal polarity"/>
    <property type="evidence" value="ECO:0007669"/>
    <property type="project" value="TreeGrafter"/>
</dbReference>
<proteinExistence type="predicted"/>
<dbReference type="PANTHER" id="PTHR23119">
    <property type="entry name" value="DISCS LARGE"/>
    <property type="match status" value="1"/>
</dbReference>
<feature type="compositionally biased region" description="Low complexity" evidence="3">
    <location>
        <begin position="134"/>
        <end position="145"/>
    </location>
</feature>
<dbReference type="WBParaSite" id="jg6971">
    <property type="protein sequence ID" value="jg6971"/>
    <property type="gene ID" value="jg6971"/>
</dbReference>
<feature type="compositionally biased region" description="Basic and acidic residues" evidence="3">
    <location>
        <begin position="101"/>
        <end position="111"/>
    </location>
</feature>
<dbReference type="PROSITE" id="PS50106">
    <property type="entry name" value="PDZ"/>
    <property type="match status" value="3"/>
</dbReference>
<evidence type="ECO:0000259" key="4">
    <source>
        <dbReference type="PROSITE" id="PS50106"/>
    </source>
</evidence>
<evidence type="ECO:0000313" key="6">
    <source>
        <dbReference type="Proteomes" id="UP000887574"/>
    </source>
</evidence>
<sequence length="483" mass="52798">MPQKSAEAHRALELLEQYHAVLNRPSDSELKFAIEKVIGIFKANLFQALCDIQDFYDNTLMSERVSLAQKTNETRRLAERWENNPPFGGTAPRHQPFSTGHTRDISRESYDRLAGPATTKPYTNGVDTTNKLTSSSHSYSYQEQSRQLTKDDNFFQRPDRRARPRMGSGGCGFGENQIGLGFSISGGKDRVADPDHYIRVTNISPGGAVARDGRIRDEDVILKVNNVDCINVEHQVAVDALKNSGSVVRLLVKRLKSSQPAPHLNESLFRGAPAVPSHVSPSVSTGFPSYTPPAPPSNHLHSMPPSDIQRLEQTPGVKKMELLKTLSPDGMPRGLGFSIAGGIGNEHYPNDTGIFVTRIIEGSPAYYNGRLQKGDQILAVDNTILENVTHQFAVDTLKATGNKVSLLYLKNPTPTLSRLPVSMIAVLEVGSEPRIVTLRKGEAGLGFNIVGGEDREPIYVSHVIPGGVADLSGNVRKVSQIAH</sequence>
<dbReference type="GO" id="GO:0019901">
    <property type="term" value="F:protein kinase binding"/>
    <property type="evidence" value="ECO:0007669"/>
    <property type="project" value="TreeGrafter"/>
</dbReference>
<dbReference type="SUPFAM" id="SSF50156">
    <property type="entry name" value="PDZ domain-like"/>
    <property type="match status" value="3"/>
</dbReference>
<evidence type="ECO:0000313" key="7">
    <source>
        <dbReference type="WBParaSite" id="jg6971"/>
    </source>
</evidence>
<dbReference type="Pfam" id="PF00595">
    <property type="entry name" value="PDZ"/>
    <property type="match status" value="3"/>
</dbReference>
<feature type="compositionally biased region" description="Polar residues" evidence="3">
    <location>
        <begin position="120"/>
        <end position="133"/>
    </location>
</feature>
<evidence type="ECO:0000259" key="5">
    <source>
        <dbReference type="PROSITE" id="PS51022"/>
    </source>
</evidence>
<protein>
    <submittedName>
        <fullName evidence="7">Uncharacterized protein</fullName>
    </submittedName>
</protein>
<dbReference type="Pfam" id="PF09058">
    <property type="entry name" value="L27_1"/>
    <property type="match status" value="1"/>
</dbReference>
<feature type="domain" description="L27" evidence="5">
    <location>
        <begin position="4"/>
        <end position="64"/>
    </location>
</feature>
<dbReference type="InterPro" id="IPR015143">
    <property type="entry name" value="L27_1"/>
</dbReference>
<keyword evidence="6" id="KW-1185">Reference proteome</keyword>
<dbReference type="PROSITE" id="PS51022">
    <property type="entry name" value="L27"/>
    <property type="match status" value="1"/>
</dbReference>
<feature type="region of interest" description="Disordered" evidence="3">
    <location>
        <begin position="81"/>
        <end position="150"/>
    </location>
</feature>
<dbReference type="SUPFAM" id="SSF101288">
    <property type="entry name" value="L27 domain"/>
    <property type="match status" value="1"/>
</dbReference>
<dbReference type="SMART" id="SM00569">
    <property type="entry name" value="L27"/>
    <property type="match status" value="1"/>
</dbReference>
<dbReference type="InterPro" id="IPR036892">
    <property type="entry name" value="L27_dom_sf"/>
</dbReference>
<dbReference type="InterPro" id="IPR001478">
    <property type="entry name" value="PDZ"/>
</dbReference>
<dbReference type="InterPro" id="IPR050614">
    <property type="entry name" value="Synaptic_Scaffolding_LAP-MAGUK"/>
</dbReference>
<dbReference type="Gene3D" id="1.10.287.470">
    <property type="entry name" value="Helix hairpin bin"/>
    <property type="match status" value="1"/>
</dbReference>
<dbReference type="AlphaFoldDB" id="A0A915EI91"/>
<evidence type="ECO:0000256" key="2">
    <source>
        <dbReference type="ARBA" id="ARBA00023136"/>
    </source>
</evidence>
<feature type="domain" description="PDZ" evidence="4">
    <location>
        <begin position="319"/>
        <end position="412"/>
    </location>
</feature>
<accession>A0A915EI91</accession>
<feature type="region of interest" description="Disordered" evidence="3">
    <location>
        <begin position="283"/>
        <end position="307"/>
    </location>
</feature>
<reference evidence="7" key="1">
    <citation type="submission" date="2022-11" db="UniProtKB">
        <authorList>
            <consortium name="WormBaseParasite"/>
        </authorList>
    </citation>
    <scope>IDENTIFICATION</scope>
</reference>
<evidence type="ECO:0000256" key="3">
    <source>
        <dbReference type="SAM" id="MobiDB-lite"/>
    </source>
</evidence>
<dbReference type="InterPro" id="IPR036034">
    <property type="entry name" value="PDZ_sf"/>
</dbReference>
<dbReference type="SMART" id="SM00228">
    <property type="entry name" value="PDZ"/>
    <property type="match status" value="2"/>
</dbReference>
<dbReference type="GO" id="GO:0030054">
    <property type="term" value="C:cell junction"/>
    <property type="evidence" value="ECO:0007669"/>
    <property type="project" value="TreeGrafter"/>
</dbReference>
<dbReference type="GO" id="GO:0016323">
    <property type="term" value="C:basolateral plasma membrane"/>
    <property type="evidence" value="ECO:0007669"/>
    <property type="project" value="TreeGrafter"/>
</dbReference>
<comment type="subcellular location">
    <subcellularLocation>
        <location evidence="1">Membrane</location>
    </subcellularLocation>
</comment>
<dbReference type="Gene3D" id="2.30.42.10">
    <property type="match status" value="3"/>
</dbReference>
<name>A0A915EI91_9BILA</name>
<feature type="domain" description="PDZ" evidence="4">
    <location>
        <begin position="174"/>
        <end position="256"/>
    </location>
</feature>
<dbReference type="InterPro" id="IPR004172">
    <property type="entry name" value="L27_dom"/>
</dbReference>
<organism evidence="6 7">
    <name type="scientific">Ditylenchus dipsaci</name>
    <dbReference type="NCBI Taxonomy" id="166011"/>
    <lineage>
        <taxon>Eukaryota</taxon>
        <taxon>Metazoa</taxon>
        <taxon>Ecdysozoa</taxon>
        <taxon>Nematoda</taxon>
        <taxon>Chromadorea</taxon>
        <taxon>Rhabditida</taxon>
        <taxon>Tylenchina</taxon>
        <taxon>Tylenchomorpha</taxon>
        <taxon>Sphaerularioidea</taxon>
        <taxon>Anguinidae</taxon>
        <taxon>Anguininae</taxon>
        <taxon>Ditylenchus</taxon>
    </lineage>
</organism>
<dbReference type="GO" id="GO:0098609">
    <property type="term" value="P:cell-cell adhesion"/>
    <property type="evidence" value="ECO:0007669"/>
    <property type="project" value="TreeGrafter"/>
</dbReference>